<sequence>MNPMASFNTGAPGMASNAEVHNVNGAHITNNYNGPVHYHSCCSIHGCPNYTSIATPSSVIADPLSVSDDTAGLPVGDSQTVSSPGTSAMEVPITPPNFPIPVRKTGRIIANAKHILSRLIRALF</sequence>
<dbReference type="Proteomes" id="UP000076532">
    <property type="component" value="Unassembled WGS sequence"/>
</dbReference>
<dbReference type="EMBL" id="KV417804">
    <property type="protein sequence ID" value="KZP06109.1"/>
    <property type="molecule type" value="Genomic_DNA"/>
</dbReference>
<evidence type="ECO:0000313" key="1">
    <source>
        <dbReference type="EMBL" id="KZP06109.1"/>
    </source>
</evidence>
<reference evidence="1 2" key="1">
    <citation type="journal article" date="2016" name="Mol. Biol. Evol.">
        <title>Comparative Genomics of Early-Diverging Mushroom-Forming Fungi Provides Insights into the Origins of Lignocellulose Decay Capabilities.</title>
        <authorList>
            <person name="Nagy L.G."/>
            <person name="Riley R."/>
            <person name="Tritt A."/>
            <person name="Adam C."/>
            <person name="Daum C."/>
            <person name="Floudas D."/>
            <person name="Sun H."/>
            <person name="Yadav J.S."/>
            <person name="Pangilinan J."/>
            <person name="Larsson K.H."/>
            <person name="Matsuura K."/>
            <person name="Barry K."/>
            <person name="Labutti K."/>
            <person name="Kuo R."/>
            <person name="Ohm R.A."/>
            <person name="Bhattacharya S.S."/>
            <person name="Shirouzu T."/>
            <person name="Yoshinaga Y."/>
            <person name="Martin F.M."/>
            <person name="Grigoriev I.V."/>
            <person name="Hibbett D.S."/>
        </authorList>
    </citation>
    <scope>NUCLEOTIDE SEQUENCE [LARGE SCALE GENOMIC DNA]</scope>
    <source>
        <strain evidence="1 2">CBS 109695</strain>
    </source>
</reference>
<organism evidence="1 2">
    <name type="scientific">Athelia psychrophila</name>
    <dbReference type="NCBI Taxonomy" id="1759441"/>
    <lineage>
        <taxon>Eukaryota</taxon>
        <taxon>Fungi</taxon>
        <taxon>Dikarya</taxon>
        <taxon>Basidiomycota</taxon>
        <taxon>Agaricomycotina</taxon>
        <taxon>Agaricomycetes</taxon>
        <taxon>Agaricomycetidae</taxon>
        <taxon>Atheliales</taxon>
        <taxon>Atheliaceae</taxon>
        <taxon>Athelia</taxon>
    </lineage>
</organism>
<protein>
    <submittedName>
        <fullName evidence="1">Uncharacterized protein</fullName>
    </submittedName>
</protein>
<gene>
    <name evidence="1" type="ORF">FIBSPDRAFT_1053732</name>
</gene>
<accession>A0A167WHK9</accession>
<name>A0A167WHK9_9AGAM</name>
<evidence type="ECO:0000313" key="2">
    <source>
        <dbReference type="Proteomes" id="UP000076532"/>
    </source>
</evidence>
<dbReference type="AlphaFoldDB" id="A0A167WHK9"/>
<proteinExistence type="predicted"/>
<keyword evidence="2" id="KW-1185">Reference proteome</keyword>